<gene>
    <name evidence="3" type="ORF">BC351_19385</name>
</gene>
<dbReference type="InterPro" id="IPR023631">
    <property type="entry name" value="Amidase_dom"/>
</dbReference>
<dbReference type="EMBL" id="MBTG01000006">
    <property type="protein sequence ID" value="OPH59646.1"/>
    <property type="molecule type" value="Genomic_DNA"/>
</dbReference>
<dbReference type="Gene3D" id="3.90.1300.10">
    <property type="entry name" value="Amidase signature (AS) domain"/>
    <property type="match status" value="1"/>
</dbReference>
<dbReference type="InterPro" id="IPR000120">
    <property type="entry name" value="Amidase"/>
</dbReference>
<dbReference type="PANTHER" id="PTHR11895:SF169">
    <property type="entry name" value="GLUTAMYL-TRNA(GLN) AMIDOTRANSFERASE"/>
    <property type="match status" value="1"/>
</dbReference>
<evidence type="ECO:0000313" key="4">
    <source>
        <dbReference type="Proteomes" id="UP000190626"/>
    </source>
</evidence>
<accession>A0A1V4HPD1</accession>
<proteinExistence type="predicted"/>
<dbReference type="RefSeq" id="WP_079410306.1">
    <property type="nucleotide sequence ID" value="NZ_MBTG01000006.1"/>
</dbReference>
<comment type="caution">
    <text evidence="3">The sequence shown here is derived from an EMBL/GenBank/DDBJ whole genome shotgun (WGS) entry which is preliminary data.</text>
</comment>
<name>A0A1V4HPD1_9BACL</name>
<evidence type="ECO:0000313" key="3">
    <source>
        <dbReference type="EMBL" id="OPH59646.1"/>
    </source>
</evidence>
<dbReference type="SUPFAM" id="SSF75304">
    <property type="entry name" value="Amidase signature (AS) enzymes"/>
    <property type="match status" value="1"/>
</dbReference>
<dbReference type="OrthoDB" id="9811471at2"/>
<sequence length="688" mass="71172">MGNATDVSIDLPDELTIPWLRAQYRNQALTPQGVAAAIVQRAAADAGMNIWITPPSMERIQPYLDGLALIPMEDAPLWGIPFAIKDNIDLAGVPTTAGCSEYVYTPTEHAGVVERLIAAGAIPLGKTNLDQFATGLVGARSPYGDTHNALRPELISGGSSSGSAVSVARGQAAFSLGTDTAGSGRVPAALNRLVGYKPSLGAWPTKGVVPACASLDCVTVFAHSLEDALAVDGVARGVHADDPWSRSVTRESSALPNRLFLPDGPLSFYGPYASEYSAAWDAAVARLQGLAEKTKGISIEYVDVALFAQAAAILYEGPWVAERWAALGSFIEAHPGIAYPVTEKILRSGVAAEYDAASVFTAMHKLQQFKLEARQLLKGAVLVMPTCGGTWTREQVLADPISTNRDMGRYTNHCNLLDLCAVAVPAGEAASRTPFGITLFGLAEEEGLICGAAELILASEVKGEGLGEAVQSVDDRASDMGSVARGTGGSAAAGIHANDMGSVARGTGGSAAAGIHANDVGSVARGTGGSTAAGNHANDIGSMTSDIGKGAPNVEASSASVPAVTLVAVCGLHMRGYPLEKQMLGCGARFIREDETAAKYSLVKLPTTPAKPGLIKRQQGGSAILLEVWEMPLEAFGGFAAAIPAPLGIGKVELRDGTEVPGFVCEAYAAVDAEDVTSLGGWRQVVPL</sequence>
<dbReference type="Gene3D" id="3.10.490.10">
    <property type="entry name" value="Gamma-glutamyl cyclotransferase-like"/>
    <property type="match status" value="1"/>
</dbReference>
<keyword evidence="3" id="KW-0378">Hydrolase</keyword>
<evidence type="ECO:0000259" key="2">
    <source>
        <dbReference type="Pfam" id="PF21986"/>
    </source>
</evidence>
<dbReference type="Pfam" id="PF01425">
    <property type="entry name" value="Amidase"/>
    <property type="match status" value="1"/>
</dbReference>
<organism evidence="3 4">
    <name type="scientific">Paenibacillus ferrarius</name>
    <dbReference type="NCBI Taxonomy" id="1469647"/>
    <lineage>
        <taxon>Bacteria</taxon>
        <taxon>Bacillati</taxon>
        <taxon>Bacillota</taxon>
        <taxon>Bacilli</taxon>
        <taxon>Bacillales</taxon>
        <taxon>Paenibacillaceae</taxon>
        <taxon>Paenibacillus</taxon>
    </lineage>
</organism>
<dbReference type="Gene3D" id="1.20.58.1700">
    <property type="match status" value="1"/>
</dbReference>
<dbReference type="GO" id="GO:0016787">
    <property type="term" value="F:hydrolase activity"/>
    <property type="evidence" value="ECO:0007669"/>
    <property type="project" value="UniProtKB-KW"/>
</dbReference>
<dbReference type="InterPro" id="IPR053844">
    <property type="entry name" value="AH_C"/>
</dbReference>
<keyword evidence="4" id="KW-1185">Reference proteome</keyword>
<feature type="domain" description="Amidase" evidence="1">
    <location>
        <begin position="39"/>
        <end position="449"/>
    </location>
</feature>
<dbReference type="PANTHER" id="PTHR11895">
    <property type="entry name" value="TRANSAMIDASE"/>
    <property type="match status" value="1"/>
</dbReference>
<evidence type="ECO:0000259" key="1">
    <source>
        <dbReference type="Pfam" id="PF01425"/>
    </source>
</evidence>
<reference evidence="4" key="1">
    <citation type="submission" date="2016-07" db="EMBL/GenBank/DDBJ databases">
        <authorList>
            <person name="Florea S."/>
            <person name="Webb J.S."/>
            <person name="Jaromczyk J."/>
            <person name="Schardl C.L."/>
        </authorList>
    </citation>
    <scope>NUCLEOTIDE SEQUENCE [LARGE SCALE GENOMIC DNA]</scope>
    <source>
        <strain evidence="4">CY1</strain>
    </source>
</reference>
<dbReference type="Proteomes" id="UP000190626">
    <property type="component" value="Unassembled WGS sequence"/>
</dbReference>
<dbReference type="AlphaFoldDB" id="A0A1V4HPD1"/>
<dbReference type="STRING" id="1469647.BC351_19385"/>
<protein>
    <submittedName>
        <fullName evidence="3">Allophanate hydrolase</fullName>
    </submittedName>
</protein>
<dbReference type="Pfam" id="PF21986">
    <property type="entry name" value="AH_C"/>
    <property type="match status" value="1"/>
</dbReference>
<feature type="domain" description="Allophanate hydrolase C-terminal" evidence="2">
    <location>
        <begin position="566"/>
        <end position="685"/>
    </location>
</feature>
<dbReference type="NCBIfam" id="NF006043">
    <property type="entry name" value="PRK08186.1"/>
    <property type="match status" value="1"/>
</dbReference>
<dbReference type="InterPro" id="IPR036928">
    <property type="entry name" value="AS_sf"/>
</dbReference>